<name>A0A2G3DZ64_9FIRM</name>
<evidence type="ECO:0000313" key="2">
    <source>
        <dbReference type="Proteomes" id="UP000224563"/>
    </source>
</evidence>
<evidence type="ECO:0000313" key="1">
    <source>
        <dbReference type="EMBL" id="PHU36326.1"/>
    </source>
</evidence>
<comment type="caution">
    <text evidence="1">The sequence shown here is derived from an EMBL/GenBank/DDBJ whole genome shotgun (WGS) entry which is preliminary data.</text>
</comment>
<gene>
    <name evidence="1" type="ORF">CSX02_12130</name>
</gene>
<dbReference type="EMBL" id="PDYG01000134">
    <property type="protein sequence ID" value="PHU36326.1"/>
    <property type="molecule type" value="Genomic_DNA"/>
</dbReference>
<keyword evidence="2" id="KW-1185">Reference proteome</keyword>
<sequence length="93" mass="10781">MEVSFLKSQVLWPYLTTPIQGRVKMGSLINVAASLRLVSQKFMIRKKAGMPKQSISRQEAIPVQVHRHCCRCICTITQIKQSMRNQEYRDPMM</sequence>
<reference evidence="1 2" key="2">
    <citation type="submission" date="2017-10" db="EMBL/GenBank/DDBJ databases">
        <authorList>
            <person name="Banno H."/>
            <person name="Chua N.-H."/>
        </authorList>
    </citation>
    <scope>NUCLEOTIDE SEQUENCE [LARGE SCALE GENOMIC DNA]</scope>
    <source>
        <strain evidence="1 2">JK623</strain>
    </source>
</reference>
<dbReference type="AlphaFoldDB" id="A0A2G3DZ64"/>
<organism evidence="1 2">
    <name type="scientific">Agathobacter ruminis</name>
    <dbReference type="NCBI Taxonomy" id="1712665"/>
    <lineage>
        <taxon>Bacteria</taxon>
        <taxon>Bacillati</taxon>
        <taxon>Bacillota</taxon>
        <taxon>Clostridia</taxon>
        <taxon>Lachnospirales</taxon>
        <taxon>Lachnospiraceae</taxon>
        <taxon>Agathobacter</taxon>
    </lineage>
</organism>
<protein>
    <submittedName>
        <fullName evidence="1">Uncharacterized protein</fullName>
    </submittedName>
</protein>
<proteinExistence type="predicted"/>
<accession>A0A2G3DZ64</accession>
<dbReference type="Proteomes" id="UP000224563">
    <property type="component" value="Unassembled WGS sequence"/>
</dbReference>
<reference evidence="1 2" key="1">
    <citation type="submission" date="2017-10" db="EMBL/GenBank/DDBJ databases">
        <title>Resolving the taxonomy of Roseburia spp., Eubacterium rectale and Agathobacter spp. through phylogenomic analysis.</title>
        <authorList>
            <person name="Sheridan P.O."/>
            <person name="Walker A.W."/>
            <person name="Duncan S.H."/>
            <person name="Scott K.P."/>
            <person name="Toole P.W.O."/>
            <person name="Luis P."/>
            <person name="Flint H.J."/>
        </authorList>
    </citation>
    <scope>NUCLEOTIDE SEQUENCE [LARGE SCALE GENOMIC DNA]</scope>
    <source>
        <strain evidence="1 2">JK623</strain>
    </source>
</reference>